<name>A0A1Y2F8M8_9BASI</name>
<dbReference type="PANTHER" id="PTHR15615:SF10">
    <property type="entry name" value="PHO85 CYCLIN-2-RELATED"/>
    <property type="match status" value="1"/>
</dbReference>
<dbReference type="InterPro" id="IPR036915">
    <property type="entry name" value="Cyclin-like_sf"/>
</dbReference>
<feature type="domain" description="Cyclin N-terminal" evidence="2">
    <location>
        <begin position="83"/>
        <end position="177"/>
    </location>
</feature>
<dbReference type="SUPFAM" id="SSF47954">
    <property type="entry name" value="Cyclin-like"/>
    <property type="match status" value="1"/>
</dbReference>
<evidence type="ECO:0000256" key="1">
    <source>
        <dbReference type="SAM" id="MobiDB-lite"/>
    </source>
</evidence>
<proteinExistence type="predicted"/>
<keyword evidence="4" id="KW-1185">Reference proteome</keyword>
<dbReference type="AlphaFoldDB" id="A0A1Y2F8M8"/>
<dbReference type="OrthoDB" id="10250320at2759"/>
<organism evidence="3 4">
    <name type="scientific">Leucosporidium creatinivorum</name>
    <dbReference type="NCBI Taxonomy" id="106004"/>
    <lineage>
        <taxon>Eukaryota</taxon>
        <taxon>Fungi</taxon>
        <taxon>Dikarya</taxon>
        <taxon>Basidiomycota</taxon>
        <taxon>Pucciniomycotina</taxon>
        <taxon>Microbotryomycetes</taxon>
        <taxon>Leucosporidiales</taxon>
        <taxon>Leucosporidium</taxon>
    </lineage>
</organism>
<evidence type="ECO:0000259" key="2">
    <source>
        <dbReference type="Pfam" id="PF00134"/>
    </source>
</evidence>
<sequence length="348" mass="38333">MESFTTPAMNRRHPASLLPKFMHDPALLELVRSPVTPEMISYIAAKTTEVIQITPSVAPPSPPATPTRGKFPSLEPEVPSLEAFITILCHKSNVQVPTLLCTLVYLERLRTRLPKVAHGMESTRHRVFLASLIITAKYLNDSSPKNKHWRNYAAIFPLQEVGLMERQLLFLLDFDLRTDEAELLEHFKPFLRESVASTSAMRVRAEIHTPKTPTSPSTIVDSLPSPQSPALRRPSRNPIQLAPPPVPSQRRRGSAMSMASRPETSPADSQSSASSSSPITPADELTSYPGIPAYTTPDSRRGSYANGHEYPALRTTRSGSLLRMFGLGGSKSPKSQMATRESLSFSVV</sequence>
<evidence type="ECO:0000313" key="3">
    <source>
        <dbReference type="EMBL" id="ORY79706.1"/>
    </source>
</evidence>
<dbReference type="GO" id="GO:0019901">
    <property type="term" value="F:protein kinase binding"/>
    <property type="evidence" value="ECO:0007669"/>
    <property type="project" value="InterPro"/>
</dbReference>
<dbReference type="PANTHER" id="PTHR15615">
    <property type="match status" value="1"/>
</dbReference>
<accession>A0A1Y2F8M8</accession>
<evidence type="ECO:0000313" key="4">
    <source>
        <dbReference type="Proteomes" id="UP000193467"/>
    </source>
</evidence>
<dbReference type="STRING" id="106004.A0A1Y2F8M8"/>
<dbReference type="GO" id="GO:0016538">
    <property type="term" value="F:cyclin-dependent protein serine/threonine kinase regulator activity"/>
    <property type="evidence" value="ECO:0007669"/>
    <property type="project" value="TreeGrafter"/>
</dbReference>
<gene>
    <name evidence="3" type="ORF">BCR35DRAFT_352622</name>
</gene>
<dbReference type="Gene3D" id="1.10.472.10">
    <property type="entry name" value="Cyclin-like"/>
    <property type="match status" value="1"/>
</dbReference>
<dbReference type="InterPro" id="IPR006671">
    <property type="entry name" value="Cyclin_N"/>
</dbReference>
<dbReference type="GO" id="GO:0000307">
    <property type="term" value="C:cyclin-dependent protein kinase holoenzyme complex"/>
    <property type="evidence" value="ECO:0007669"/>
    <property type="project" value="TreeGrafter"/>
</dbReference>
<protein>
    <recommendedName>
        <fullName evidence="2">Cyclin N-terminal domain-containing protein</fullName>
    </recommendedName>
</protein>
<comment type="caution">
    <text evidence="3">The sequence shown here is derived from an EMBL/GenBank/DDBJ whole genome shotgun (WGS) entry which is preliminary data.</text>
</comment>
<dbReference type="Proteomes" id="UP000193467">
    <property type="component" value="Unassembled WGS sequence"/>
</dbReference>
<dbReference type="EMBL" id="MCGR01000026">
    <property type="protein sequence ID" value="ORY79706.1"/>
    <property type="molecule type" value="Genomic_DNA"/>
</dbReference>
<dbReference type="InterPro" id="IPR013922">
    <property type="entry name" value="Cyclin_PHO80-like"/>
</dbReference>
<feature type="compositionally biased region" description="Polar residues" evidence="1">
    <location>
        <begin position="211"/>
        <end position="220"/>
    </location>
</feature>
<dbReference type="CDD" id="cd20557">
    <property type="entry name" value="CYCLIN_ScPCL1-like"/>
    <property type="match status" value="1"/>
</dbReference>
<feature type="region of interest" description="Disordered" evidence="1">
    <location>
        <begin position="208"/>
        <end position="348"/>
    </location>
</feature>
<feature type="compositionally biased region" description="Low complexity" evidence="1">
    <location>
        <begin position="254"/>
        <end position="282"/>
    </location>
</feature>
<reference evidence="3 4" key="1">
    <citation type="submission" date="2016-07" db="EMBL/GenBank/DDBJ databases">
        <title>Pervasive Adenine N6-methylation of Active Genes in Fungi.</title>
        <authorList>
            <consortium name="DOE Joint Genome Institute"/>
            <person name="Mondo S.J."/>
            <person name="Dannebaum R.O."/>
            <person name="Kuo R.C."/>
            <person name="Labutti K."/>
            <person name="Haridas S."/>
            <person name="Kuo A."/>
            <person name="Salamov A."/>
            <person name="Ahrendt S.R."/>
            <person name="Lipzen A."/>
            <person name="Sullivan W."/>
            <person name="Andreopoulos W.B."/>
            <person name="Clum A."/>
            <person name="Lindquist E."/>
            <person name="Daum C."/>
            <person name="Ramamoorthy G.K."/>
            <person name="Gryganskyi A."/>
            <person name="Culley D."/>
            <person name="Magnuson J.K."/>
            <person name="James T.Y."/>
            <person name="O'Malley M.A."/>
            <person name="Stajich J.E."/>
            <person name="Spatafora J.W."/>
            <person name="Visel A."/>
            <person name="Grigoriev I.V."/>
        </authorList>
    </citation>
    <scope>NUCLEOTIDE SEQUENCE [LARGE SCALE GENOMIC DNA]</scope>
    <source>
        <strain evidence="3 4">62-1032</strain>
    </source>
</reference>
<dbReference type="Pfam" id="PF00134">
    <property type="entry name" value="Cyclin_N"/>
    <property type="match status" value="1"/>
</dbReference>
<dbReference type="InParanoid" id="A0A1Y2F8M8"/>
<feature type="compositionally biased region" description="Polar residues" evidence="1">
    <location>
        <begin position="332"/>
        <end position="348"/>
    </location>
</feature>
<dbReference type="GO" id="GO:0005634">
    <property type="term" value="C:nucleus"/>
    <property type="evidence" value="ECO:0007669"/>
    <property type="project" value="TreeGrafter"/>
</dbReference>